<keyword evidence="1" id="KW-0496">Mitochondrion</keyword>
<gene>
    <name evidence="1" type="ORF">ABT39_MTgene4875</name>
</gene>
<sequence>MPLTKVLQHPTHKKGVISYLGIEASTQEKISSPLPTQDLILSQRNDEMILSREPLL</sequence>
<reference evidence="1" key="1">
    <citation type="journal article" date="2015" name="Genome Biol. Evol.">
        <title>Organellar Genomes of White Spruce (Picea glauca): Assembly and Annotation.</title>
        <authorList>
            <person name="Jackman S.D."/>
            <person name="Warren R.L."/>
            <person name="Gibb E.A."/>
            <person name="Vandervalk B.P."/>
            <person name="Mohamadi H."/>
            <person name="Chu J."/>
            <person name="Raymond A."/>
            <person name="Pleasance S."/>
            <person name="Coope R."/>
            <person name="Wildung M.R."/>
            <person name="Ritland C.E."/>
            <person name="Bousquet J."/>
            <person name="Jones S.J."/>
            <person name="Bohlmann J."/>
            <person name="Birol I."/>
        </authorList>
    </citation>
    <scope>NUCLEOTIDE SEQUENCE [LARGE SCALE GENOMIC DNA]</scope>
    <source>
        <tissue evidence="1">Flushing bud</tissue>
    </source>
</reference>
<geneLocation type="mitochondrion" evidence="1"/>
<organism evidence="1">
    <name type="scientific">Picea glauca</name>
    <name type="common">White spruce</name>
    <name type="synonym">Pinus glauca</name>
    <dbReference type="NCBI Taxonomy" id="3330"/>
    <lineage>
        <taxon>Eukaryota</taxon>
        <taxon>Viridiplantae</taxon>
        <taxon>Streptophyta</taxon>
        <taxon>Embryophyta</taxon>
        <taxon>Tracheophyta</taxon>
        <taxon>Spermatophyta</taxon>
        <taxon>Pinopsida</taxon>
        <taxon>Pinidae</taxon>
        <taxon>Conifers I</taxon>
        <taxon>Pinales</taxon>
        <taxon>Pinaceae</taxon>
        <taxon>Picea</taxon>
    </lineage>
</organism>
<comment type="caution">
    <text evidence="1">The sequence shown here is derived from an EMBL/GenBank/DDBJ whole genome shotgun (WGS) entry which is preliminary data.</text>
</comment>
<protein>
    <submittedName>
        <fullName evidence="1">Uncharacterized protein</fullName>
    </submittedName>
</protein>
<evidence type="ECO:0000313" key="1">
    <source>
        <dbReference type="EMBL" id="KUM47881.1"/>
    </source>
</evidence>
<dbReference type="EMBL" id="LKAM01000006">
    <property type="protein sequence ID" value="KUM47881.1"/>
    <property type="molecule type" value="Genomic_DNA"/>
</dbReference>
<proteinExistence type="predicted"/>
<name>A0A101LYU2_PICGL</name>
<accession>A0A101LYU2</accession>
<dbReference type="AlphaFoldDB" id="A0A101LYU2"/>